<dbReference type="AlphaFoldDB" id="G8BSF5"/>
<evidence type="ECO:0000259" key="10">
    <source>
        <dbReference type="Pfam" id="PF16573"/>
    </source>
</evidence>
<sequence length="449" mass="50662">MESLPGINDASSNQEVVNGDDEIHDLSLKKGDEWKIGVSSDNKLIVKIIHGIAEIFGTELANNKDYVFQNFKFSIFAVEDVELQWRCMELVGTNLSVQENITAKYIYNLHFALEKLRAASFDGPKIMIVGNSNTGKTSLTRTLCSYAIKYKTYQPLFVNLNPAEGIFTVPGAISATPVSDILDPQSSRWGQSMTSGATELHSKQPLVKNFGLEYIRENRELYKVVISQLAEVAMNRMQNDALVHRSGCIINTPPLEDLDDDLSELLVSFNQFKVNYIIYLGEETDENFSKIKKMFPESFLANILRIPKLSGIIPTDDIYKRSLQRSSIREYFYGTYNSVLSPYTIGVDFDDLTVWKPKNMIEDQENMEQSSPSKYTSVEINASNLQHSLVSLTYADRKENESAVQKAAILGYGLVTEVNEKRHKLRILLPVPGALPNKAMVLTSYRYLE</sequence>
<evidence type="ECO:0000256" key="8">
    <source>
        <dbReference type="HAMAP-Rule" id="MF_03035"/>
    </source>
</evidence>
<dbReference type="InterPro" id="IPR045116">
    <property type="entry name" value="Clp1/Grc3"/>
</dbReference>
<proteinExistence type="inferred from homology"/>
<dbReference type="InterPro" id="IPR038239">
    <property type="entry name" value="Clp1_N_sf"/>
</dbReference>
<comment type="function">
    <text evidence="8">Required for endonucleolytic cleavage during polyadenylation-dependent pre-mRNA 3'-end formation.</text>
</comment>
<dbReference type="RefSeq" id="XP_003685210.1">
    <property type="nucleotide sequence ID" value="XM_003685162.1"/>
</dbReference>
<dbReference type="GO" id="GO:0051731">
    <property type="term" value="F:polynucleotide 5'-hydroxyl-kinase activity"/>
    <property type="evidence" value="ECO:0007669"/>
    <property type="project" value="InterPro"/>
</dbReference>
<dbReference type="EMBL" id="HE612859">
    <property type="protein sequence ID" value="CCE62776.1"/>
    <property type="molecule type" value="Genomic_DNA"/>
</dbReference>
<dbReference type="GO" id="GO:0031124">
    <property type="term" value="P:mRNA 3'-end processing"/>
    <property type="evidence" value="ECO:0007669"/>
    <property type="project" value="UniProtKB-UniRule"/>
</dbReference>
<dbReference type="Gene3D" id="3.40.50.300">
    <property type="entry name" value="P-loop containing nucleotide triphosphate hydrolases"/>
    <property type="match status" value="1"/>
</dbReference>
<evidence type="ECO:0000256" key="5">
    <source>
        <dbReference type="ARBA" id="ARBA00022741"/>
    </source>
</evidence>
<dbReference type="Pfam" id="PF06807">
    <property type="entry name" value="Clp1"/>
    <property type="match status" value="1"/>
</dbReference>
<dbReference type="Pfam" id="PF16573">
    <property type="entry name" value="CLP1_N"/>
    <property type="match status" value="1"/>
</dbReference>
<dbReference type="Gene3D" id="2.40.30.330">
    <property type="entry name" value="Pre-mRNA cleavage complex subunit Clp1, C-terminal domain"/>
    <property type="match status" value="1"/>
</dbReference>
<feature type="domain" description="Clp1 N-terminal" evidence="10">
    <location>
        <begin position="28"/>
        <end position="119"/>
    </location>
</feature>
<evidence type="ECO:0000313" key="13">
    <source>
        <dbReference type="Proteomes" id="UP000005666"/>
    </source>
</evidence>
<dbReference type="Pfam" id="PF16575">
    <property type="entry name" value="CLP1_P"/>
    <property type="match status" value="1"/>
</dbReference>
<dbReference type="Gene3D" id="2.60.120.1030">
    <property type="entry name" value="Clp1, DNA binding domain"/>
    <property type="match status" value="1"/>
</dbReference>
<dbReference type="HOGENOM" id="CLU_018195_3_0_1"/>
<dbReference type="OrthoDB" id="258143at2759"/>
<comment type="subcellular location">
    <subcellularLocation>
        <location evidence="1 8">Nucleus</location>
    </subcellularLocation>
</comment>
<comment type="similarity">
    <text evidence="8">Belongs to the Clp1 family. Clp1 subfamily.</text>
</comment>
<dbReference type="GO" id="GO:0006388">
    <property type="term" value="P:tRNA splicing, via endonucleolytic cleavage and ligation"/>
    <property type="evidence" value="ECO:0007669"/>
    <property type="project" value="TreeGrafter"/>
</dbReference>
<feature type="binding site" evidence="8">
    <location>
        <position position="72"/>
    </location>
    <ligand>
        <name>ATP</name>
        <dbReference type="ChEBI" id="CHEBI:30616"/>
    </ligand>
</feature>
<dbReference type="InterPro" id="IPR038238">
    <property type="entry name" value="Clp1_C_sf"/>
</dbReference>
<protein>
    <recommendedName>
        <fullName evidence="3">Polynucleotide 5'-hydroxyl-kinase GRC3</fullName>
    </recommendedName>
    <alternativeName>
        <fullName evidence="2">Polynucleotide 5'-hydroxyl-kinase grc3</fullName>
    </alternativeName>
</protein>
<dbReference type="InterPro" id="IPR027417">
    <property type="entry name" value="P-loop_NTPase"/>
</dbReference>
<dbReference type="GO" id="GO:0003723">
    <property type="term" value="F:RNA binding"/>
    <property type="evidence" value="ECO:0007669"/>
    <property type="project" value="EnsemblFungi"/>
</dbReference>
<evidence type="ECO:0000256" key="3">
    <source>
        <dbReference type="ARBA" id="ARBA00019824"/>
    </source>
</evidence>
<dbReference type="STRING" id="1071381.G8BSF5"/>
<dbReference type="PANTHER" id="PTHR12755">
    <property type="entry name" value="CLEAVAGE/POLYADENYLATION FACTOR IA SUBUNIT CLP1P"/>
    <property type="match status" value="1"/>
</dbReference>
<gene>
    <name evidence="12" type="primary">TPHA0D01350</name>
    <name evidence="8" type="synonym">CLP1</name>
    <name evidence="12" type="ordered locus">TPHA_0D01350</name>
</gene>
<dbReference type="GeneID" id="11534277"/>
<evidence type="ECO:0000256" key="2">
    <source>
        <dbReference type="ARBA" id="ARBA00018706"/>
    </source>
</evidence>
<evidence type="ECO:0000259" key="11">
    <source>
        <dbReference type="Pfam" id="PF16575"/>
    </source>
</evidence>
<feature type="domain" description="Clp1 P-loop" evidence="11">
    <location>
        <begin position="130"/>
        <end position="334"/>
    </location>
</feature>
<feature type="domain" description="Clp1 C-terminal" evidence="9">
    <location>
        <begin position="340"/>
        <end position="449"/>
    </location>
</feature>
<dbReference type="eggNOG" id="KOG2749">
    <property type="taxonomic scope" value="Eukaryota"/>
</dbReference>
<accession>G8BSF5</accession>
<evidence type="ECO:0000259" key="9">
    <source>
        <dbReference type="Pfam" id="PF06807"/>
    </source>
</evidence>
<dbReference type="Proteomes" id="UP000005666">
    <property type="component" value="Chromosome 4"/>
</dbReference>
<feature type="binding site" evidence="8">
    <location>
        <begin position="133"/>
        <end position="138"/>
    </location>
    <ligand>
        <name>ATP</name>
        <dbReference type="ChEBI" id="CHEBI:30616"/>
    </ligand>
</feature>
<evidence type="ECO:0000256" key="1">
    <source>
        <dbReference type="ARBA" id="ARBA00004123"/>
    </source>
</evidence>
<dbReference type="SUPFAM" id="SSF52540">
    <property type="entry name" value="P-loop containing nucleoside triphosphate hydrolases"/>
    <property type="match status" value="1"/>
</dbReference>
<dbReference type="OMA" id="VQYVNCH"/>
<name>G8BSF5_TETPH</name>
<dbReference type="HAMAP" id="MF_03035">
    <property type="entry name" value="Clp1"/>
    <property type="match status" value="1"/>
</dbReference>
<dbReference type="InterPro" id="IPR028606">
    <property type="entry name" value="Clp1"/>
</dbReference>
<dbReference type="InterPro" id="IPR010655">
    <property type="entry name" value="Clp1_C"/>
</dbReference>
<organism evidence="12 13">
    <name type="scientific">Tetrapisispora phaffii (strain ATCC 24235 / CBS 4417 / NBRC 1672 / NRRL Y-8282 / UCD 70-5)</name>
    <name type="common">Yeast</name>
    <name type="synonym">Fabospora phaffii</name>
    <dbReference type="NCBI Taxonomy" id="1071381"/>
    <lineage>
        <taxon>Eukaryota</taxon>
        <taxon>Fungi</taxon>
        <taxon>Dikarya</taxon>
        <taxon>Ascomycota</taxon>
        <taxon>Saccharomycotina</taxon>
        <taxon>Saccharomycetes</taxon>
        <taxon>Saccharomycetales</taxon>
        <taxon>Saccharomycetaceae</taxon>
        <taxon>Tetrapisispora</taxon>
    </lineage>
</organism>
<dbReference type="PANTHER" id="PTHR12755:SF6">
    <property type="entry name" value="POLYRIBONUCLEOTIDE 5'-HYDROXYL-KINASE CLP1"/>
    <property type="match status" value="1"/>
</dbReference>
<evidence type="ECO:0000256" key="4">
    <source>
        <dbReference type="ARBA" id="ARBA00022664"/>
    </source>
</evidence>
<comment type="subunit">
    <text evidence="8">Component of a pre-mRNA cleavage factor complex. Interacts directly with PCF11.</text>
</comment>
<dbReference type="InterPro" id="IPR032319">
    <property type="entry name" value="CLP1_P"/>
</dbReference>
<feature type="binding site" evidence="8">
    <location>
        <position position="33"/>
    </location>
    <ligand>
        <name>ATP</name>
        <dbReference type="ChEBI" id="CHEBI:30616"/>
    </ligand>
</feature>
<dbReference type="InterPro" id="IPR032324">
    <property type="entry name" value="Clp1_N"/>
</dbReference>
<dbReference type="GO" id="GO:0005524">
    <property type="term" value="F:ATP binding"/>
    <property type="evidence" value="ECO:0007669"/>
    <property type="project" value="UniProtKB-UniRule"/>
</dbReference>
<keyword evidence="13" id="KW-1185">Reference proteome</keyword>
<dbReference type="KEGG" id="tpf:TPHA_0D01350"/>
<reference evidence="12 13" key="1">
    <citation type="journal article" date="2011" name="Proc. Natl. Acad. Sci. U.S.A.">
        <title>Evolutionary erosion of yeast sex chromosomes by mating-type switching accidents.</title>
        <authorList>
            <person name="Gordon J.L."/>
            <person name="Armisen D."/>
            <person name="Proux-Wera E."/>
            <person name="Oheigeartaigh S.S."/>
            <person name="Byrne K.P."/>
            <person name="Wolfe K.H."/>
        </authorList>
    </citation>
    <scope>NUCLEOTIDE SEQUENCE [LARGE SCALE GENOMIC DNA]</scope>
    <source>
        <strain evidence="13">ATCC 24235 / CBS 4417 / NBRC 1672 / NRRL Y-8282 / UCD 70-5</strain>
    </source>
</reference>
<keyword evidence="7 8" id="KW-0539">Nucleus</keyword>
<evidence type="ECO:0000256" key="6">
    <source>
        <dbReference type="ARBA" id="ARBA00022840"/>
    </source>
</evidence>
<evidence type="ECO:0000313" key="12">
    <source>
        <dbReference type="EMBL" id="CCE62776.1"/>
    </source>
</evidence>
<keyword evidence="4 8" id="KW-0507">mRNA processing</keyword>
<dbReference type="GO" id="GO:0005849">
    <property type="term" value="C:mRNA cleavage factor complex"/>
    <property type="evidence" value="ECO:0007669"/>
    <property type="project" value="UniProtKB-UniRule"/>
</dbReference>
<keyword evidence="5 8" id="KW-0547">Nucleotide-binding</keyword>
<evidence type="ECO:0000256" key="7">
    <source>
        <dbReference type="ARBA" id="ARBA00023242"/>
    </source>
</evidence>
<keyword evidence="6 8" id="KW-0067">ATP-binding</keyword>